<keyword evidence="2" id="KW-1185">Reference proteome</keyword>
<gene>
    <name evidence="1" type="ORF">EDC27_2963</name>
</gene>
<evidence type="ECO:0000313" key="1">
    <source>
        <dbReference type="EMBL" id="ROQ89847.1"/>
    </source>
</evidence>
<dbReference type="Proteomes" id="UP000276223">
    <property type="component" value="Unassembled WGS sequence"/>
</dbReference>
<name>A0A3N1UN13_9BACT</name>
<organism evidence="1 2">
    <name type="scientific">Desulfosoma caldarium</name>
    <dbReference type="NCBI Taxonomy" id="610254"/>
    <lineage>
        <taxon>Bacteria</taxon>
        <taxon>Pseudomonadati</taxon>
        <taxon>Thermodesulfobacteriota</taxon>
        <taxon>Syntrophobacteria</taxon>
        <taxon>Syntrophobacterales</taxon>
        <taxon>Syntrophobacteraceae</taxon>
        <taxon>Desulfosoma</taxon>
    </lineage>
</organism>
<proteinExistence type="predicted"/>
<dbReference type="EMBL" id="RJVA01000016">
    <property type="protein sequence ID" value="ROQ89847.1"/>
    <property type="molecule type" value="Genomic_DNA"/>
</dbReference>
<reference evidence="1 2" key="1">
    <citation type="submission" date="2018-11" db="EMBL/GenBank/DDBJ databases">
        <title>Genomic Encyclopedia of Type Strains, Phase IV (KMG-IV): sequencing the most valuable type-strain genomes for metagenomic binning, comparative biology and taxonomic classification.</title>
        <authorList>
            <person name="Goeker M."/>
        </authorList>
    </citation>
    <scope>NUCLEOTIDE SEQUENCE [LARGE SCALE GENOMIC DNA]</scope>
    <source>
        <strain evidence="1 2">DSM 22027</strain>
    </source>
</reference>
<accession>A0A3N1UN13</accession>
<dbReference type="RefSeq" id="WP_123291407.1">
    <property type="nucleotide sequence ID" value="NZ_RJVA01000016.1"/>
</dbReference>
<evidence type="ECO:0000313" key="2">
    <source>
        <dbReference type="Proteomes" id="UP000276223"/>
    </source>
</evidence>
<protein>
    <submittedName>
        <fullName evidence="1">Uncharacterized protein</fullName>
    </submittedName>
</protein>
<comment type="caution">
    <text evidence="1">The sequence shown here is derived from an EMBL/GenBank/DDBJ whole genome shotgun (WGS) entry which is preliminary data.</text>
</comment>
<sequence>MDAFLFGDIAVSFLPPGQYHVYLLASPAGDLSVCYLWDTFFVIRDAAGGCVSNNGPRSFSMTLNHMARVHMSGYEQEIRIRVVVPFALLDNNALSGKGTL</sequence>
<dbReference type="OrthoDB" id="10014203at2"/>
<dbReference type="AlphaFoldDB" id="A0A3N1UN13"/>